<dbReference type="GO" id="GO:0022627">
    <property type="term" value="C:cytosolic small ribosomal subunit"/>
    <property type="evidence" value="ECO:0007669"/>
    <property type="project" value="TreeGrafter"/>
</dbReference>
<sequence length="56" mass="6710">MGFANVWYSHPRRYGQGSRYCRACTNRHGLIRKYGINLCRQCFREYANDIGFKKMD</sequence>
<dbReference type="OrthoDB" id="10252683at2759"/>
<evidence type="ECO:0000256" key="4">
    <source>
        <dbReference type="ARBA" id="ARBA00009083"/>
    </source>
</evidence>
<dbReference type="InterPro" id="IPR001209">
    <property type="entry name" value="Ribosomal_uS14"/>
</dbReference>
<evidence type="ECO:0000256" key="6">
    <source>
        <dbReference type="ARBA" id="ARBA00022824"/>
    </source>
</evidence>
<keyword evidence="13" id="KW-1185">Reference proteome</keyword>
<keyword evidence="6" id="KW-0256">Endoplasmic reticulum</keyword>
<dbReference type="AlphaFoldDB" id="A0A5E4MT98"/>
<dbReference type="PROSITE" id="PS00527">
    <property type="entry name" value="RIBOSOMAL_S14"/>
    <property type="match status" value="1"/>
</dbReference>
<proteinExistence type="inferred from homology"/>
<evidence type="ECO:0000256" key="9">
    <source>
        <dbReference type="ARBA" id="ARBA00023274"/>
    </source>
</evidence>
<evidence type="ECO:0000256" key="1">
    <source>
        <dbReference type="ARBA" id="ARBA00001947"/>
    </source>
</evidence>
<name>A0A5E4MT98_9HEMI</name>
<protein>
    <recommendedName>
        <fullName evidence="10">Small ribosomal subunit protein uS14</fullName>
    </recommendedName>
    <alternativeName>
        <fullName evidence="11">40S ribosomal protein S29</fullName>
    </alternativeName>
</protein>
<dbReference type="InterPro" id="IPR039744">
    <property type="entry name" value="RIbosomal_uS14_euk_arc"/>
</dbReference>
<dbReference type="GO" id="GO:0008270">
    <property type="term" value="F:zinc ion binding"/>
    <property type="evidence" value="ECO:0007669"/>
    <property type="project" value="InterPro"/>
</dbReference>
<dbReference type="PANTHER" id="PTHR12010">
    <property type="entry name" value="40S RIBOSOMAL PROTEIN S29"/>
    <property type="match status" value="1"/>
</dbReference>
<evidence type="ECO:0000256" key="7">
    <source>
        <dbReference type="ARBA" id="ARBA00022833"/>
    </source>
</evidence>
<dbReference type="EMBL" id="CABPRJ010000972">
    <property type="protein sequence ID" value="VVC33632.1"/>
    <property type="molecule type" value="Genomic_DNA"/>
</dbReference>
<organism evidence="12 13">
    <name type="scientific">Cinara cedri</name>
    <dbReference type="NCBI Taxonomy" id="506608"/>
    <lineage>
        <taxon>Eukaryota</taxon>
        <taxon>Metazoa</taxon>
        <taxon>Ecdysozoa</taxon>
        <taxon>Arthropoda</taxon>
        <taxon>Hexapoda</taxon>
        <taxon>Insecta</taxon>
        <taxon>Pterygota</taxon>
        <taxon>Neoptera</taxon>
        <taxon>Paraneoptera</taxon>
        <taxon>Hemiptera</taxon>
        <taxon>Sternorrhyncha</taxon>
        <taxon>Aphidomorpha</taxon>
        <taxon>Aphidoidea</taxon>
        <taxon>Aphididae</taxon>
        <taxon>Lachninae</taxon>
        <taxon>Cinara</taxon>
    </lineage>
</organism>
<comment type="subcellular location">
    <subcellularLocation>
        <location evidence="3">Cytoplasm</location>
        <location evidence="3">Cytosol</location>
    </subcellularLocation>
    <subcellularLocation>
        <location evidence="2">Rough endoplasmic reticulum</location>
    </subcellularLocation>
</comment>
<evidence type="ECO:0000313" key="13">
    <source>
        <dbReference type="Proteomes" id="UP000325440"/>
    </source>
</evidence>
<evidence type="ECO:0000256" key="11">
    <source>
        <dbReference type="ARBA" id="ARBA00035455"/>
    </source>
</evidence>
<comment type="subunit">
    <text evidence="5">Component of the 40S small ribosomal subunit.</text>
</comment>
<dbReference type="PANTHER" id="PTHR12010:SF2">
    <property type="entry name" value="40S RIBOSOMAL PROTEIN S29"/>
    <property type="match status" value="1"/>
</dbReference>
<dbReference type="InterPro" id="IPR018271">
    <property type="entry name" value="Ribosomal_uS14_CS"/>
</dbReference>
<evidence type="ECO:0000313" key="12">
    <source>
        <dbReference type="EMBL" id="VVC33632.1"/>
    </source>
</evidence>
<comment type="cofactor">
    <cofactor evidence="1">
        <name>Zn(2+)</name>
        <dbReference type="ChEBI" id="CHEBI:29105"/>
    </cofactor>
</comment>
<evidence type="ECO:0000256" key="2">
    <source>
        <dbReference type="ARBA" id="ARBA00004427"/>
    </source>
</evidence>
<dbReference type="Proteomes" id="UP000325440">
    <property type="component" value="Unassembled WGS sequence"/>
</dbReference>
<evidence type="ECO:0000256" key="5">
    <source>
        <dbReference type="ARBA" id="ARBA00011542"/>
    </source>
</evidence>
<keyword evidence="8" id="KW-0689">Ribosomal protein</keyword>
<dbReference type="Pfam" id="PF00253">
    <property type="entry name" value="Ribosomal_S14"/>
    <property type="match status" value="1"/>
</dbReference>
<reference evidence="12 13" key="1">
    <citation type="submission" date="2019-08" db="EMBL/GenBank/DDBJ databases">
        <authorList>
            <person name="Alioto T."/>
            <person name="Alioto T."/>
            <person name="Gomez Garrido J."/>
        </authorList>
    </citation>
    <scope>NUCLEOTIDE SEQUENCE [LARGE SCALE GENOMIC DNA]</scope>
</reference>
<evidence type="ECO:0000256" key="3">
    <source>
        <dbReference type="ARBA" id="ARBA00004514"/>
    </source>
</evidence>
<dbReference type="GO" id="GO:0002181">
    <property type="term" value="P:cytoplasmic translation"/>
    <property type="evidence" value="ECO:0007669"/>
    <property type="project" value="TreeGrafter"/>
</dbReference>
<evidence type="ECO:0000256" key="8">
    <source>
        <dbReference type="ARBA" id="ARBA00022980"/>
    </source>
</evidence>
<keyword evidence="7" id="KW-0862">Zinc</keyword>
<dbReference type="GO" id="GO:0003735">
    <property type="term" value="F:structural constituent of ribosome"/>
    <property type="evidence" value="ECO:0007669"/>
    <property type="project" value="InterPro"/>
</dbReference>
<dbReference type="FunFam" id="4.10.830.10:FF:000002">
    <property type="entry name" value="40S ribosomal protein S29"/>
    <property type="match status" value="1"/>
</dbReference>
<accession>A0A5E4MT98</accession>
<keyword evidence="9" id="KW-0687">Ribonucleoprotein</keyword>
<dbReference type="NCBIfam" id="NF004424">
    <property type="entry name" value="PRK05766.1"/>
    <property type="match status" value="1"/>
</dbReference>
<gene>
    <name evidence="12" type="ORF">CINCED_3A000254</name>
</gene>
<dbReference type="InterPro" id="IPR043140">
    <property type="entry name" value="Ribosomal_uS14_sf"/>
</dbReference>
<dbReference type="Gene3D" id="4.10.830.10">
    <property type="entry name" value="30s Ribosomal Protein S14, Chain N"/>
    <property type="match status" value="1"/>
</dbReference>
<evidence type="ECO:0000256" key="10">
    <source>
        <dbReference type="ARBA" id="ARBA00035167"/>
    </source>
</evidence>
<comment type="similarity">
    <text evidence="4">Belongs to the universal ribosomal protein uS14 family.</text>
</comment>
<dbReference type="GO" id="GO:0005791">
    <property type="term" value="C:rough endoplasmic reticulum"/>
    <property type="evidence" value="ECO:0007669"/>
    <property type="project" value="UniProtKB-SubCell"/>
</dbReference>